<evidence type="ECO:0000313" key="4">
    <source>
        <dbReference type="Proteomes" id="UP001221757"/>
    </source>
</evidence>
<sequence length="312" mass="35416">MESNSEDSMPDAPKIRRRKVDSDIDMPSGHPHRASTRPESSWDVSARLVLPAVNKDIGLTAQHPEFQAVLRDTMSIIKIYMWFDDAYPLMASRPGFCRPHLITAAQARGAVHILERLLKDPAFGAILAPILCDRMNLHRANVKRCAVSCVLAFYKLADLAPDQVKTHIEELLKDHRYIFSVDSEPFNHGSIRFVLKEEILSSASFVTQNIDRFPAKAATAHKPILHEVADPMVAIAATAVYAALVEYRMTGQRQNIPFTEDAYEDTYRNHMSSLRDLRTRYANALHQRFHELFKDTTYVFVSSVNVLLLTFH</sequence>
<evidence type="ECO:0000256" key="1">
    <source>
        <dbReference type="SAM" id="MobiDB-lite"/>
    </source>
</evidence>
<dbReference type="AlphaFoldDB" id="A0AAD7AX04"/>
<comment type="caution">
    <text evidence="3">The sequence shown here is derived from an EMBL/GenBank/DDBJ whole genome shotgun (WGS) entry which is preliminary data.</text>
</comment>
<reference evidence="3" key="1">
    <citation type="submission" date="2023-03" db="EMBL/GenBank/DDBJ databases">
        <title>Massive genome expansion in bonnet fungi (Mycena s.s.) driven by repeated elements and novel gene families across ecological guilds.</title>
        <authorList>
            <consortium name="Lawrence Berkeley National Laboratory"/>
            <person name="Harder C.B."/>
            <person name="Miyauchi S."/>
            <person name="Viragh M."/>
            <person name="Kuo A."/>
            <person name="Thoen E."/>
            <person name="Andreopoulos B."/>
            <person name="Lu D."/>
            <person name="Skrede I."/>
            <person name="Drula E."/>
            <person name="Henrissat B."/>
            <person name="Morin E."/>
            <person name="Kohler A."/>
            <person name="Barry K."/>
            <person name="LaButti K."/>
            <person name="Morin E."/>
            <person name="Salamov A."/>
            <person name="Lipzen A."/>
            <person name="Mereny Z."/>
            <person name="Hegedus B."/>
            <person name="Baldrian P."/>
            <person name="Stursova M."/>
            <person name="Weitz H."/>
            <person name="Taylor A."/>
            <person name="Grigoriev I.V."/>
            <person name="Nagy L.G."/>
            <person name="Martin F."/>
            <person name="Kauserud H."/>
        </authorList>
    </citation>
    <scope>NUCLEOTIDE SEQUENCE</scope>
    <source>
        <strain evidence="3">CBHHK067</strain>
    </source>
</reference>
<gene>
    <name evidence="3" type="ORF">B0H17DRAFT_1026648</name>
</gene>
<organism evidence="3 4">
    <name type="scientific">Mycena rosella</name>
    <name type="common">Pink bonnet</name>
    <name type="synonym">Agaricus rosellus</name>
    <dbReference type="NCBI Taxonomy" id="1033263"/>
    <lineage>
        <taxon>Eukaryota</taxon>
        <taxon>Fungi</taxon>
        <taxon>Dikarya</taxon>
        <taxon>Basidiomycota</taxon>
        <taxon>Agaricomycotina</taxon>
        <taxon>Agaricomycetes</taxon>
        <taxon>Agaricomycetidae</taxon>
        <taxon>Agaricales</taxon>
        <taxon>Marasmiineae</taxon>
        <taxon>Mycenaceae</taxon>
        <taxon>Mycena</taxon>
    </lineage>
</organism>
<proteinExistence type="predicted"/>
<protein>
    <recommendedName>
        <fullName evidence="2">DUF6532 domain-containing protein</fullName>
    </recommendedName>
</protein>
<feature type="domain" description="DUF6532" evidence="2">
    <location>
        <begin position="75"/>
        <end position="276"/>
    </location>
</feature>
<dbReference type="EMBL" id="JARKIE010001377">
    <property type="protein sequence ID" value="KAJ7602631.1"/>
    <property type="molecule type" value="Genomic_DNA"/>
</dbReference>
<keyword evidence="4" id="KW-1185">Reference proteome</keyword>
<evidence type="ECO:0000259" key="2">
    <source>
        <dbReference type="Pfam" id="PF20149"/>
    </source>
</evidence>
<name>A0AAD7AX04_MYCRO</name>
<feature type="region of interest" description="Disordered" evidence="1">
    <location>
        <begin position="1"/>
        <end position="40"/>
    </location>
</feature>
<dbReference type="Proteomes" id="UP001221757">
    <property type="component" value="Unassembled WGS sequence"/>
</dbReference>
<accession>A0AAD7AX04</accession>
<dbReference type="InterPro" id="IPR045341">
    <property type="entry name" value="DUF6532"/>
</dbReference>
<evidence type="ECO:0000313" key="3">
    <source>
        <dbReference type="EMBL" id="KAJ7602631.1"/>
    </source>
</evidence>
<dbReference type="Pfam" id="PF20149">
    <property type="entry name" value="DUF6532"/>
    <property type="match status" value="1"/>
</dbReference>